<sequence>MELINLKYDEINIKQSRATIETKWMDQFSNFSETSFADHLTKEDLSLLFYLYDNIFLNDFFKNTYKGSFNFSISNRMTKSAGITLCPKNIKSLHPQQVKFEIRISANFLNNYHHLNKEKYVCGLKTKNPLEALLLIMEHEICHVIEFVYFNQSSCRNNRFKNLAYNIFGHKSSYHALPTNGEIAKEKLGLKIGDSVAFYYKSKKLKGIIYKINKNATVMVKDTKGNYRDYKGNQYSKYYVPLDKL</sequence>
<gene>
    <name evidence="1" type="ORF">EDC19_0535</name>
</gene>
<proteinExistence type="predicted"/>
<dbReference type="Proteomes" id="UP000294545">
    <property type="component" value="Unassembled WGS sequence"/>
</dbReference>
<name>A0A4R1MXW9_9FIRM</name>
<organism evidence="1 2">
    <name type="scientific">Natranaerovirga hydrolytica</name>
    <dbReference type="NCBI Taxonomy" id="680378"/>
    <lineage>
        <taxon>Bacteria</taxon>
        <taxon>Bacillati</taxon>
        <taxon>Bacillota</taxon>
        <taxon>Clostridia</taxon>
        <taxon>Lachnospirales</taxon>
        <taxon>Natranaerovirgaceae</taxon>
        <taxon>Natranaerovirga</taxon>
    </lineage>
</organism>
<evidence type="ECO:0000313" key="2">
    <source>
        <dbReference type="Proteomes" id="UP000294545"/>
    </source>
</evidence>
<keyword evidence="2" id="KW-1185">Reference proteome</keyword>
<evidence type="ECO:0000313" key="1">
    <source>
        <dbReference type="EMBL" id="TCK98117.1"/>
    </source>
</evidence>
<evidence type="ECO:0008006" key="3">
    <source>
        <dbReference type="Google" id="ProtNLM"/>
    </source>
</evidence>
<dbReference type="EMBL" id="SMGQ01000011">
    <property type="protein sequence ID" value="TCK98117.1"/>
    <property type="molecule type" value="Genomic_DNA"/>
</dbReference>
<dbReference type="AlphaFoldDB" id="A0A4R1MXW9"/>
<accession>A0A4R1MXW9</accession>
<comment type="caution">
    <text evidence="1">The sequence shown here is derived from an EMBL/GenBank/DDBJ whole genome shotgun (WGS) entry which is preliminary data.</text>
</comment>
<dbReference type="OrthoDB" id="1900587at2"/>
<reference evidence="1 2" key="1">
    <citation type="submission" date="2019-03" db="EMBL/GenBank/DDBJ databases">
        <title>Genomic Encyclopedia of Type Strains, Phase IV (KMG-IV): sequencing the most valuable type-strain genomes for metagenomic binning, comparative biology and taxonomic classification.</title>
        <authorList>
            <person name="Goeker M."/>
        </authorList>
    </citation>
    <scope>NUCLEOTIDE SEQUENCE [LARGE SCALE GENOMIC DNA]</scope>
    <source>
        <strain evidence="1 2">DSM 24176</strain>
    </source>
</reference>
<protein>
    <recommendedName>
        <fullName evidence="3">SprT-like family protein</fullName>
    </recommendedName>
</protein>
<dbReference type="RefSeq" id="WP_132280117.1">
    <property type="nucleotide sequence ID" value="NZ_SMGQ01000011.1"/>
</dbReference>